<evidence type="ECO:0000313" key="2">
    <source>
        <dbReference type="RefSeq" id="XP_075103380.1"/>
    </source>
</evidence>
<proteinExistence type="predicted"/>
<name>A0AC58U1N7_TOBAC</name>
<evidence type="ECO:0000313" key="1">
    <source>
        <dbReference type="Proteomes" id="UP000790787"/>
    </source>
</evidence>
<sequence>MASKYQENGNGDTEKPLIVKHDADQTAHKEELVMVYLSTAVAVCGSYAFGTCVGYSSPTQFSIMDELNLSYSQYSVFGSILTIGAMLGAITAGRIADLLGRKGAMRLSSVICSAGWLAIYLAKEPMVLYLGRVLSGYSIGIISYVVPMFVGEISPNKLRGALSSTNQLSIVIGLSAVYVIGAFVGWRILALLGVVPCGLLFLGLFFIPESPRWLAMNGEEEEFEAALRKLRGKHADISYERSTIQEYLTILQTLPKVTFVNLFDRSNYRAVIISVGLMAFQQFVGINGIVFYSTEIFKSAGFNPSLGTILFGILQVGVTAGGALLIDRTGRRPLLMMSASGLLLGNLLIAFSFFFKAHSVALTLVPNLAILGVLVYIAFFSIGMGAGPWLIMSEVFPLHVKGLGGGLVTLMNWFGSWVISYTFNFLMLWSSHGTFFLYAFVCLLATIFIYKMIPETKGRRLEEIHASLNS</sequence>
<protein>
    <submittedName>
        <fullName evidence="2">Sugar transporter ERD6-like 8 isoform X1</fullName>
    </submittedName>
</protein>
<reference evidence="2" key="2">
    <citation type="submission" date="2025-08" db="UniProtKB">
        <authorList>
            <consortium name="RefSeq"/>
        </authorList>
    </citation>
    <scope>IDENTIFICATION</scope>
    <source>
        <tissue evidence="2">Leaf</tissue>
    </source>
</reference>
<reference evidence="1" key="1">
    <citation type="journal article" date="2014" name="Nat. Commun.">
        <title>The tobacco genome sequence and its comparison with those of tomato and potato.</title>
        <authorList>
            <person name="Sierro N."/>
            <person name="Battey J.N."/>
            <person name="Ouadi S."/>
            <person name="Bakaher N."/>
            <person name="Bovet L."/>
            <person name="Willig A."/>
            <person name="Goepfert S."/>
            <person name="Peitsch M.C."/>
            <person name="Ivanov N.V."/>
        </authorList>
    </citation>
    <scope>NUCLEOTIDE SEQUENCE [LARGE SCALE GENOMIC DNA]</scope>
</reference>
<accession>A0AC58U1N7</accession>
<gene>
    <name evidence="2" type="primary">LOC107817836</name>
</gene>
<dbReference type="RefSeq" id="XP_075103380.1">
    <property type="nucleotide sequence ID" value="XM_075247279.1"/>
</dbReference>
<organism evidence="1 2">
    <name type="scientific">Nicotiana tabacum</name>
    <name type="common">Common tobacco</name>
    <dbReference type="NCBI Taxonomy" id="4097"/>
    <lineage>
        <taxon>Eukaryota</taxon>
        <taxon>Viridiplantae</taxon>
        <taxon>Streptophyta</taxon>
        <taxon>Embryophyta</taxon>
        <taxon>Tracheophyta</taxon>
        <taxon>Spermatophyta</taxon>
        <taxon>Magnoliopsida</taxon>
        <taxon>eudicotyledons</taxon>
        <taxon>Gunneridae</taxon>
        <taxon>Pentapetalae</taxon>
        <taxon>asterids</taxon>
        <taxon>lamiids</taxon>
        <taxon>Solanales</taxon>
        <taxon>Solanaceae</taxon>
        <taxon>Nicotianoideae</taxon>
        <taxon>Nicotianeae</taxon>
        <taxon>Nicotiana</taxon>
    </lineage>
</organism>
<keyword evidence="1" id="KW-1185">Reference proteome</keyword>
<dbReference type="Proteomes" id="UP000790787">
    <property type="component" value="Chromosome 24"/>
</dbReference>